<keyword evidence="3" id="KW-0862">Zinc</keyword>
<evidence type="ECO:0000313" key="6">
    <source>
        <dbReference type="EMBL" id="KMJ46385.1"/>
    </source>
</evidence>
<accession>A0A0J5IT66</accession>
<keyword evidence="7" id="KW-1185">Reference proteome</keyword>
<comment type="subcellular location">
    <subcellularLocation>
        <location evidence="3">Cytoplasm</location>
    </subcellularLocation>
</comment>
<dbReference type="InterPro" id="IPR029035">
    <property type="entry name" value="DHS-like_NAD/FAD-binding_dom"/>
</dbReference>
<dbReference type="GO" id="GO:0017136">
    <property type="term" value="F:histone deacetylase activity, NAD-dependent"/>
    <property type="evidence" value="ECO:0007669"/>
    <property type="project" value="TreeGrafter"/>
</dbReference>
<dbReference type="Gene3D" id="3.30.1600.10">
    <property type="entry name" value="SIR2/SIRT2 'Small Domain"/>
    <property type="match status" value="1"/>
</dbReference>
<gene>
    <name evidence="3" type="primary">cobB</name>
    <name evidence="6" type="ORF">AB204_03745</name>
</gene>
<feature type="binding site" evidence="3">
    <location>
        <position position="172"/>
    </location>
    <ligand>
        <name>Zn(2+)</name>
        <dbReference type="ChEBI" id="CHEBI:29105"/>
    </ligand>
</feature>
<comment type="cofactor">
    <cofactor evidence="3">
        <name>Zn(2+)</name>
        <dbReference type="ChEBI" id="CHEBI:29105"/>
    </cofactor>
    <text evidence="3">Binds 1 zinc ion per subunit.</text>
</comment>
<keyword evidence="2 3" id="KW-0520">NAD</keyword>
<comment type="catalytic activity">
    <reaction evidence="3">
        <text>N(6)-acetyl-L-lysyl-[protein] + NAD(+) + H2O = 2''-O-acetyl-ADP-D-ribose + nicotinamide + L-lysyl-[protein]</text>
        <dbReference type="Rhea" id="RHEA:43636"/>
        <dbReference type="Rhea" id="RHEA-COMP:9752"/>
        <dbReference type="Rhea" id="RHEA-COMP:10731"/>
        <dbReference type="ChEBI" id="CHEBI:15377"/>
        <dbReference type="ChEBI" id="CHEBI:17154"/>
        <dbReference type="ChEBI" id="CHEBI:29969"/>
        <dbReference type="ChEBI" id="CHEBI:57540"/>
        <dbReference type="ChEBI" id="CHEBI:61930"/>
        <dbReference type="ChEBI" id="CHEBI:83767"/>
        <dbReference type="EC" id="2.3.1.286"/>
    </reaction>
</comment>
<evidence type="ECO:0000313" key="7">
    <source>
        <dbReference type="Proteomes" id="UP000036277"/>
    </source>
</evidence>
<dbReference type="InterPro" id="IPR026591">
    <property type="entry name" value="Sirtuin_cat_small_dom_sf"/>
</dbReference>
<feature type="domain" description="Deacetylase sirtuin-type" evidence="5">
    <location>
        <begin position="18"/>
        <end position="274"/>
    </location>
</feature>
<dbReference type="GO" id="GO:0005737">
    <property type="term" value="C:cytoplasm"/>
    <property type="evidence" value="ECO:0007669"/>
    <property type="project" value="UniProtKB-SubCell"/>
</dbReference>
<protein>
    <recommendedName>
        <fullName evidence="3">NAD-dependent protein deacylase</fullName>
        <ecNumber evidence="3">2.3.1.286</ecNumber>
    </recommendedName>
    <alternativeName>
        <fullName evidence="3">Regulatory protein SIR2 homolog</fullName>
    </alternativeName>
</protein>
<feature type="binding site" evidence="3">
    <location>
        <begin position="238"/>
        <end position="240"/>
    </location>
    <ligand>
        <name>NAD(+)</name>
        <dbReference type="ChEBI" id="CHEBI:57540"/>
    </ligand>
</feature>
<dbReference type="GO" id="GO:0070403">
    <property type="term" value="F:NAD+ binding"/>
    <property type="evidence" value="ECO:0007669"/>
    <property type="project" value="UniProtKB-UniRule"/>
</dbReference>
<evidence type="ECO:0000256" key="2">
    <source>
        <dbReference type="ARBA" id="ARBA00023027"/>
    </source>
</evidence>
<evidence type="ECO:0000256" key="1">
    <source>
        <dbReference type="ARBA" id="ARBA00022679"/>
    </source>
</evidence>
<dbReference type="InterPro" id="IPR027546">
    <property type="entry name" value="Sirtuin_class_III"/>
</dbReference>
<dbReference type="Pfam" id="PF02146">
    <property type="entry name" value="SIR2"/>
    <property type="match status" value="1"/>
</dbReference>
<dbReference type="GO" id="GO:0036054">
    <property type="term" value="F:protein-malonyllysine demalonylase activity"/>
    <property type="evidence" value="ECO:0007669"/>
    <property type="project" value="InterPro"/>
</dbReference>
<dbReference type="AlphaFoldDB" id="A0A0J5IT66"/>
<evidence type="ECO:0000259" key="5">
    <source>
        <dbReference type="PROSITE" id="PS50305"/>
    </source>
</evidence>
<feature type="binding site" evidence="3">
    <location>
        <position position="256"/>
    </location>
    <ligand>
        <name>NAD(+)</name>
        <dbReference type="ChEBI" id="CHEBI:57540"/>
    </ligand>
</feature>
<keyword evidence="3" id="KW-0479">Metal-binding</keyword>
<name>A0A0J5IT66_9GAMM</name>
<dbReference type="OrthoDB" id="9800582at2"/>
<dbReference type="GO" id="GO:0160013">
    <property type="term" value="F:NAD-dependent protein de-2-hydroxyisobutyrylase activity"/>
    <property type="evidence" value="ECO:0007669"/>
    <property type="project" value="RHEA"/>
</dbReference>
<dbReference type="RefSeq" id="WP_047962043.1">
    <property type="nucleotide sequence ID" value="NZ_CAWMBG010000021.1"/>
</dbReference>
<dbReference type="PANTHER" id="PTHR11085">
    <property type="entry name" value="NAD-DEPENDENT PROTEIN DEACYLASE SIRTUIN-5, MITOCHONDRIAL-RELATED"/>
    <property type="match status" value="1"/>
</dbReference>
<organism evidence="6 7">
    <name type="scientific">Xenorhabdus khoisanae</name>
    <dbReference type="NCBI Taxonomy" id="880157"/>
    <lineage>
        <taxon>Bacteria</taxon>
        <taxon>Pseudomonadati</taxon>
        <taxon>Pseudomonadota</taxon>
        <taxon>Gammaproteobacteria</taxon>
        <taxon>Enterobacterales</taxon>
        <taxon>Morganellaceae</taxon>
        <taxon>Xenorhabdus</taxon>
    </lineage>
</organism>
<dbReference type="Gene3D" id="3.40.50.1220">
    <property type="entry name" value="TPP-binding domain"/>
    <property type="match status" value="1"/>
</dbReference>
<comment type="catalytic activity">
    <reaction evidence="3">
        <text>N(6)-succinyl-L-lysyl-[protein] + NAD(+) + H2O = 2''-O-succinyl-ADP-D-ribose + nicotinamide + L-lysyl-[protein]</text>
        <dbReference type="Rhea" id="RHEA:47668"/>
        <dbReference type="Rhea" id="RHEA-COMP:9752"/>
        <dbReference type="Rhea" id="RHEA-COMP:11877"/>
        <dbReference type="ChEBI" id="CHEBI:15377"/>
        <dbReference type="ChEBI" id="CHEBI:17154"/>
        <dbReference type="ChEBI" id="CHEBI:29969"/>
        <dbReference type="ChEBI" id="CHEBI:57540"/>
        <dbReference type="ChEBI" id="CHEBI:87830"/>
        <dbReference type="ChEBI" id="CHEBI:87832"/>
    </reaction>
</comment>
<dbReference type="EC" id="2.3.1.286" evidence="3"/>
<comment type="function">
    <text evidence="3">NAD-dependent lysine deacetylase that specifically removes acetyl groups on target proteins. Also acts as a protein-lysine deacylase by mediating protein desuccinylation and de-2-hydroxyisobutyrylation. Modulates the activities of several proteins which are inactive in their acylated form.</text>
</comment>
<dbReference type="InterPro" id="IPR026590">
    <property type="entry name" value="Ssirtuin_cat_dom"/>
</dbReference>
<feature type="binding site" evidence="3">
    <location>
        <position position="153"/>
    </location>
    <ligand>
        <name>Zn(2+)</name>
        <dbReference type="ChEBI" id="CHEBI:29105"/>
    </ligand>
</feature>
<dbReference type="PATRIC" id="fig|880157.4.peg.776"/>
<comment type="similarity">
    <text evidence="3">Belongs to the sirtuin family. Class III subfamily.</text>
</comment>
<feature type="binding site" evidence="3">
    <location>
        <begin position="212"/>
        <end position="214"/>
    </location>
    <ligand>
        <name>NAD(+)</name>
        <dbReference type="ChEBI" id="CHEBI:57540"/>
    </ligand>
</feature>
<dbReference type="SUPFAM" id="SSF52467">
    <property type="entry name" value="DHS-like NAD/FAD-binding domain"/>
    <property type="match status" value="1"/>
</dbReference>
<feature type="binding site" evidence="3">
    <location>
        <begin position="127"/>
        <end position="130"/>
    </location>
    <ligand>
        <name>NAD(+)</name>
        <dbReference type="ChEBI" id="CHEBI:57540"/>
    </ligand>
</feature>
<feature type="binding site" evidence="3">
    <location>
        <begin position="46"/>
        <end position="65"/>
    </location>
    <ligand>
        <name>NAD(+)</name>
        <dbReference type="ChEBI" id="CHEBI:57540"/>
    </ligand>
</feature>
<comment type="domain">
    <text evidence="3">2 residues (Tyr-90 and Arg-93) present in a large hydrophobic pocket are probably involved in substrate specificity. They are important for desuccinylation activity, but dispensable for deacetylation activity.</text>
</comment>
<dbReference type="NCBIfam" id="NF001755">
    <property type="entry name" value="PRK00481.1-5"/>
    <property type="match status" value="1"/>
</dbReference>
<dbReference type="GO" id="GO:0008270">
    <property type="term" value="F:zinc ion binding"/>
    <property type="evidence" value="ECO:0007669"/>
    <property type="project" value="UniProtKB-UniRule"/>
</dbReference>
<comment type="caution">
    <text evidence="3 4">Lacks conserved residue(s) required for the propagation of feature annotation.</text>
</comment>
<feature type="binding site" evidence="3">
    <location>
        <position position="93"/>
    </location>
    <ligand>
        <name>substrate</name>
    </ligand>
</feature>
<dbReference type="InterPro" id="IPR050134">
    <property type="entry name" value="NAD-dep_sirtuin_deacylases"/>
</dbReference>
<reference evidence="6 7" key="1">
    <citation type="submission" date="2015-06" db="EMBL/GenBank/DDBJ databases">
        <title>Draft Whole-Genome Sequence of the Entomopathogenic Bacterium Xenorhabdus khoisanae.</title>
        <authorList>
            <person name="Naidoo S."/>
            <person name="Featherston J."/>
            <person name="Gray V.M."/>
        </authorList>
    </citation>
    <scope>NUCLEOTIDE SEQUENCE [LARGE SCALE GENOMIC DNA]</scope>
    <source>
        <strain evidence="6 7">MCB</strain>
    </source>
</reference>
<evidence type="ECO:0000256" key="4">
    <source>
        <dbReference type="PROSITE-ProRule" id="PRU00236"/>
    </source>
</evidence>
<evidence type="ECO:0000256" key="3">
    <source>
        <dbReference type="HAMAP-Rule" id="MF_01121"/>
    </source>
</evidence>
<feature type="binding site" evidence="3">
    <location>
        <position position="90"/>
    </location>
    <ligand>
        <name>substrate</name>
    </ligand>
</feature>
<keyword evidence="1" id="KW-0808">Transferase</keyword>
<dbReference type="EMBL" id="LFCV01000021">
    <property type="protein sequence ID" value="KMJ46385.1"/>
    <property type="molecule type" value="Genomic_DNA"/>
</dbReference>
<feature type="active site" description="Proton acceptor" evidence="3">
    <location>
        <position position="145"/>
    </location>
</feature>
<keyword evidence="3" id="KW-0963">Cytoplasm</keyword>
<sequence length="276" mass="31698">MRVRYRYSKFCRIRRLRRQRLQRQIFYRDTQLANKIRKPHVVVLTGAGISAESGIQTFRSSDGLWEEHRVEDVATPEGFQRDPSLVQAFYNARREQLQQPEIKPNAAHYALAELEQVLGDHFLLVTQNIDNLHERAGNHRVLHMHGELLKVRCCQSGQVIEWTAELSMEERCHCCQFPSLLRPHVVWFGEMPLGMEQIYSALTDADIFIAIGTSGHVYPAAGFVHEAKLSGAHTVELNLEPSQVESLFDEKHYGYASEIVTQYVQSLIQQVKADKS</sequence>
<dbReference type="PANTHER" id="PTHR11085:SF4">
    <property type="entry name" value="NAD-DEPENDENT PROTEIN DEACYLASE"/>
    <property type="match status" value="1"/>
</dbReference>
<dbReference type="PROSITE" id="PS50305">
    <property type="entry name" value="SIRTUIN"/>
    <property type="match status" value="1"/>
</dbReference>
<comment type="caution">
    <text evidence="6">The sequence shown here is derived from an EMBL/GenBank/DDBJ whole genome shotgun (WGS) entry which is preliminary data.</text>
</comment>
<comment type="catalytic activity">
    <reaction evidence="3">
        <text>N(6)-(2-hydroxyisobutanoyl)-L-lysyl-[protein] + NAD(+) + H2O = 2''-O-(2-hydroxyisobutanoyl)-ADP-D-ribose + nicotinamide + L-lysyl-[protein]</text>
        <dbReference type="Rhea" id="RHEA:24364"/>
        <dbReference type="Rhea" id="RHEA-COMP:9752"/>
        <dbReference type="Rhea" id="RHEA-COMP:15921"/>
        <dbReference type="ChEBI" id="CHEBI:15377"/>
        <dbReference type="ChEBI" id="CHEBI:17154"/>
        <dbReference type="ChEBI" id="CHEBI:29969"/>
        <dbReference type="ChEBI" id="CHEBI:57540"/>
        <dbReference type="ChEBI" id="CHEBI:144968"/>
        <dbReference type="ChEBI" id="CHEBI:144969"/>
    </reaction>
</comment>
<dbReference type="HAMAP" id="MF_01121">
    <property type="entry name" value="Sirtuin_ClassIII"/>
    <property type="match status" value="1"/>
</dbReference>
<dbReference type="STRING" id="880157.AB204_03745"/>
<dbReference type="InterPro" id="IPR003000">
    <property type="entry name" value="Sirtuin"/>
</dbReference>
<dbReference type="GO" id="GO:0036055">
    <property type="term" value="F:protein-succinyllysine desuccinylase activity"/>
    <property type="evidence" value="ECO:0007669"/>
    <property type="project" value="UniProtKB-UniRule"/>
</dbReference>
<proteinExistence type="inferred from homology"/>
<dbReference type="Proteomes" id="UP000036277">
    <property type="component" value="Unassembled WGS sequence"/>
</dbReference>
<dbReference type="CDD" id="cd01412">
    <property type="entry name" value="SIRT5_Af1_CobB"/>
    <property type="match status" value="1"/>
</dbReference>